<proteinExistence type="predicted"/>
<feature type="domain" description="Acyl-CoA thioesterase-like C-terminal" evidence="2">
    <location>
        <begin position="181"/>
        <end position="321"/>
    </location>
</feature>
<dbReference type="AlphaFoldDB" id="A0A9W9FKV2"/>
<organism evidence="3 4">
    <name type="scientific">Penicillium alfredii</name>
    <dbReference type="NCBI Taxonomy" id="1506179"/>
    <lineage>
        <taxon>Eukaryota</taxon>
        <taxon>Fungi</taxon>
        <taxon>Dikarya</taxon>
        <taxon>Ascomycota</taxon>
        <taxon>Pezizomycotina</taxon>
        <taxon>Eurotiomycetes</taxon>
        <taxon>Eurotiomycetidae</taxon>
        <taxon>Eurotiales</taxon>
        <taxon>Aspergillaceae</taxon>
        <taxon>Penicillium</taxon>
    </lineage>
</organism>
<reference evidence="3" key="1">
    <citation type="submission" date="2022-11" db="EMBL/GenBank/DDBJ databases">
        <authorList>
            <person name="Petersen C."/>
        </authorList>
    </citation>
    <scope>NUCLEOTIDE SEQUENCE</scope>
    <source>
        <strain evidence="3">IBT 34128</strain>
    </source>
</reference>
<accession>A0A9W9FKV2</accession>
<dbReference type="Pfam" id="PF13622">
    <property type="entry name" value="4HBT_3"/>
    <property type="match status" value="1"/>
</dbReference>
<dbReference type="RefSeq" id="XP_056512835.1">
    <property type="nucleotide sequence ID" value="XM_056654808.1"/>
</dbReference>
<protein>
    <recommendedName>
        <fullName evidence="5">Thioesterase-like superfamily-domain-containing protein</fullName>
    </recommendedName>
</protein>
<evidence type="ECO:0008006" key="5">
    <source>
        <dbReference type="Google" id="ProtNLM"/>
    </source>
</evidence>
<name>A0A9W9FKV2_9EURO</name>
<feature type="domain" description="Acyl-CoA thioesterase-like N-terminal HotDog" evidence="1">
    <location>
        <begin position="26"/>
        <end position="122"/>
    </location>
</feature>
<dbReference type="Gene3D" id="2.40.160.210">
    <property type="entry name" value="Acyl-CoA thioesterase, double hotdog domain"/>
    <property type="match status" value="1"/>
</dbReference>
<evidence type="ECO:0000313" key="4">
    <source>
        <dbReference type="Proteomes" id="UP001141434"/>
    </source>
</evidence>
<dbReference type="PANTHER" id="PTHR38110:SF3">
    <property type="entry name" value="THIOESTERASE-LIKE SUPERFAMILY-DOMAIN-CONTAINING PROTEIN"/>
    <property type="match status" value="1"/>
</dbReference>
<reference evidence="3" key="2">
    <citation type="journal article" date="2023" name="IMA Fungus">
        <title>Comparative genomic study of the Penicillium genus elucidates a diverse pangenome and 15 lateral gene transfer events.</title>
        <authorList>
            <person name="Petersen C."/>
            <person name="Sorensen T."/>
            <person name="Nielsen M.R."/>
            <person name="Sondergaard T.E."/>
            <person name="Sorensen J.L."/>
            <person name="Fitzpatrick D.A."/>
            <person name="Frisvad J.C."/>
            <person name="Nielsen K.L."/>
        </authorList>
    </citation>
    <scope>NUCLEOTIDE SEQUENCE</scope>
    <source>
        <strain evidence="3">IBT 34128</strain>
    </source>
</reference>
<dbReference type="EMBL" id="JAPMSZ010000005">
    <property type="protein sequence ID" value="KAJ5102004.1"/>
    <property type="molecule type" value="Genomic_DNA"/>
</dbReference>
<dbReference type="SUPFAM" id="SSF54637">
    <property type="entry name" value="Thioesterase/thiol ester dehydrase-isomerase"/>
    <property type="match status" value="1"/>
</dbReference>
<sequence>MSPDSIFEEAIRVTPLGANTYAANLRPEWCIGTVAHGGYTTAVLYRMALTHFEYAHPTHYKEPATPISIQLSFLRRTAPGAATLVVDDVKLGLRTSTIHIKVLQKSEKQKNKLEVKIAGYITVSPASTEVGINAPTGWALHPASPGGSHPDGRVNLPVLGRTGRDGVWARLNTPYPETRQAESHTEFYTPGSAAMRQHSTGRILGDQWMRFRPGGDPDARWTNPAVVYVVDMFPMILDGLDSLAAQSMAQTDGDESSPDAQFWYPTISLNIDIKKRLPPQGVEWLYSRVAIKALRDGRTDLEITVLDEMGDVVALGTQVGLLVSASRNLGSRTKHKL</sequence>
<dbReference type="InterPro" id="IPR042171">
    <property type="entry name" value="Acyl-CoA_hotdog"/>
</dbReference>
<gene>
    <name evidence="3" type="ORF">NUU61_004226</name>
</gene>
<evidence type="ECO:0000259" key="2">
    <source>
        <dbReference type="Pfam" id="PF20789"/>
    </source>
</evidence>
<keyword evidence="4" id="KW-1185">Reference proteome</keyword>
<evidence type="ECO:0000313" key="3">
    <source>
        <dbReference type="EMBL" id="KAJ5102004.1"/>
    </source>
</evidence>
<dbReference type="OrthoDB" id="2532955at2759"/>
<dbReference type="InterPro" id="IPR049449">
    <property type="entry name" value="TesB_ACOT8-like_N"/>
</dbReference>
<evidence type="ECO:0000259" key="1">
    <source>
        <dbReference type="Pfam" id="PF13622"/>
    </source>
</evidence>
<dbReference type="InterPro" id="IPR052389">
    <property type="entry name" value="Sec_Metab_Biosynth-Assoc"/>
</dbReference>
<dbReference type="InterPro" id="IPR029069">
    <property type="entry name" value="HotDog_dom_sf"/>
</dbReference>
<dbReference type="InterPro" id="IPR049450">
    <property type="entry name" value="ACOT8-like_C"/>
</dbReference>
<dbReference type="Pfam" id="PF20789">
    <property type="entry name" value="4HBT_3C"/>
    <property type="match status" value="1"/>
</dbReference>
<dbReference type="PANTHER" id="PTHR38110">
    <property type="entry name" value="CHROMOSOME 23, WHOLE GENOME SHOTGUN SEQUENCE"/>
    <property type="match status" value="1"/>
</dbReference>
<dbReference type="Proteomes" id="UP001141434">
    <property type="component" value="Unassembled WGS sequence"/>
</dbReference>
<comment type="caution">
    <text evidence="3">The sequence shown here is derived from an EMBL/GenBank/DDBJ whole genome shotgun (WGS) entry which is preliminary data.</text>
</comment>
<dbReference type="GeneID" id="81393976"/>